<dbReference type="Gene3D" id="2.60.120.560">
    <property type="entry name" value="Exo-inulinase, domain 1"/>
    <property type="match status" value="1"/>
</dbReference>
<sequence>MNKNCLIICAICIFNLCTFFATNLHSEAGLVGYWKFNEGSGSTAYDTSGQNNHGTIKGASYTSASVEGSALKFSGSSYVDCGAGASLDLTNFTVEVWAKRTKNGAWQVVVGKPGHGISANENYSIWYDTNNNIKCFIGNGATFQAISSGSIDNNWHHIVFTVDGTYLRLYIDKVPVSPVAQTITPAFSSSSLRIGNGISEYPFGGIIDEVRIYNRALDETEVLEHYNTGYENLRKKGSSFLQTLDGDFLGGMIINAVVGKGNVGLTYEENFDDGLAYGFVPNTGAWTVKDGEYYGETCGSSVQFYSLLEGREFTDFTFNFTMILRGKGTYTFYSGCVFRWKDSSNYYRVYNSGSYVYLYKVAGGYSYTVAYSYCPMTNKTKVNYKVVAEGSRIEVWADGAKYIVAEDSSMRSGKIGLWVRDSAYFDNLRINTGMKGEIISSVHDYGNIPRLARMKWDTDISIGTSVEFYFRSASNTYALESTSWTRVNKSDGVVGIPGRYLQYRAVLSSSNRAISPFINEVHIYPQPLERIALNPHSPVEPGNLEFNLYFSEDMDEGSPPEVKFITPFGVSCTCPIGVWRSSKWYQTNYEIKPLLGGGFAILIAKGAVALSDSYVMPLYADSELLFIDAFSLFPERVEFFPNPFSPNQDGLNDWTLLHLYLNESAPVSLNIYNLNGGCVRKWSEEEKIYDVWFKWDGTDDNGKILPIGLYIFQLKLKNKVYSGSLVLVK</sequence>
<evidence type="ECO:0000256" key="1">
    <source>
        <dbReference type="ARBA" id="ARBA00022729"/>
    </source>
</evidence>
<organism evidence="5 6">
    <name type="scientific">Candidatus Desantisbacteria bacterium CG_4_10_14_0_8_um_filter_39_17</name>
    <dbReference type="NCBI Taxonomy" id="1974542"/>
    <lineage>
        <taxon>Bacteria</taxon>
        <taxon>Candidatus Desantisiibacteriota</taxon>
    </lineage>
</organism>
<accession>A0A2H9PBV0</accession>
<keyword evidence="1 3" id="KW-0732">Signal</keyword>
<dbReference type="Gene3D" id="2.60.120.200">
    <property type="match status" value="1"/>
</dbReference>
<dbReference type="PANTHER" id="PTHR47635:SF2">
    <property type="entry name" value="LAMG-LIKE JELLYROLL FOLD DOMAIN-CONTAINING PROTEIN"/>
    <property type="match status" value="1"/>
</dbReference>
<dbReference type="PANTHER" id="PTHR47635">
    <property type="entry name" value="CUB DOMAIN-CONTAINING PROTEIN"/>
    <property type="match status" value="1"/>
</dbReference>
<protein>
    <recommendedName>
        <fullName evidence="4">LamG-like jellyroll fold domain-containing protein</fullName>
    </recommendedName>
</protein>
<dbReference type="Pfam" id="PF13385">
    <property type="entry name" value="Laminin_G_3"/>
    <property type="match status" value="1"/>
</dbReference>
<dbReference type="AlphaFoldDB" id="A0A2H9PBV0"/>
<dbReference type="Gene3D" id="2.60.40.4070">
    <property type="match status" value="1"/>
</dbReference>
<keyword evidence="2" id="KW-1015">Disulfide bond</keyword>
<evidence type="ECO:0000313" key="6">
    <source>
        <dbReference type="Proteomes" id="UP000234145"/>
    </source>
</evidence>
<dbReference type="Proteomes" id="UP000234145">
    <property type="component" value="Unassembled WGS sequence"/>
</dbReference>
<proteinExistence type="predicted"/>
<gene>
    <name evidence="5" type="ORF">COY51_02785</name>
</gene>
<dbReference type="SUPFAM" id="SSF49899">
    <property type="entry name" value="Concanavalin A-like lectins/glucanases"/>
    <property type="match status" value="1"/>
</dbReference>
<dbReference type="InterPro" id="IPR013320">
    <property type="entry name" value="ConA-like_dom_sf"/>
</dbReference>
<feature type="domain" description="LamG-like jellyroll fold" evidence="4">
    <location>
        <begin position="90"/>
        <end position="220"/>
    </location>
</feature>
<name>A0A2H9PBV0_9BACT</name>
<evidence type="ECO:0000259" key="4">
    <source>
        <dbReference type="SMART" id="SM00560"/>
    </source>
</evidence>
<evidence type="ECO:0000256" key="3">
    <source>
        <dbReference type="SAM" id="SignalP"/>
    </source>
</evidence>
<dbReference type="SMART" id="SM00560">
    <property type="entry name" value="LamGL"/>
    <property type="match status" value="1"/>
</dbReference>
<dbReference type="InterPro" id="IPR006558">
    <property type="entry name" value="LamG-like"/>
</dbReference>
<dbReference type="Pfam" id="PF13585">
    <property type="entry name" value="CHU_C"/>
    <property type="match status" value="1"/>
</dbReference>
<feature type="chain" id="PRO_5014179044" description="LamG-like jellyroll fold domain-containing protein" evidence="3">
    <location>
        <begin position="22"/>
        <end position="729"/>
    </location>
</feature>
<comment type="caution">
    <text evidence="5">The sequence shown here is derived from an EMBL/GenBank/DDBJ whole genome shotgun (WGS) entry which is preliminary data.</text>
</comment>
<dbReference type="EMBL" id="PFMS01000047">
    <property type="protein sequence ID" value="PIZ16457.1"/>
    <property type="molecule type" value="Genomic_DNA"/>
</dbReference>
<evidence type="ECO:0000313" key="5">
    <source>
        <dbReference type="EMBL" id="PIZ16457.1"/>
    </source>
</evidence>
<feature type="signal peptide" evidence="3">
    <location>
        <begin position="1"/>
        <end position="21"/>
    </location>
</feature>
<evidence type="ECO:0000256" key="2">
    <source>
        <dbReference type="ARBA" id="ARBA00023157"/>
    </source>
</evidence>
<reference evidence="6" key="1">
    <citation type="submission" date="2017-09" db="EMBL/GenBank/DDBJ databases">
        <title>Depth-based differentiation of microbial function through sediment-hosted aquifers and enrichment of novel symbionts in the deep terrestrial subsurface.</title>
        <authorList>
            <person name="Probst A.J."/>
            <person name="Ladd B."/>
            <person name="Jarett J.K."/>
            <person name="Geller-Mcgrath D.E."/>
            <person name="Sieber C.M.K."/>
            <person name="Emerson J.B."/>
            <person name="Anantharaman K."/>
            <person name="Thomas B.C."/>
            <person name="Malmstrom R."/>
            <person name="Stieglmeier M."/>
            <person name="Klingl A."/>
            <person name="Woyke T."/>
            <person name="Ryan C.M."/>
            <person name="Banfield J.F."/>
        </authorList>
    </citation>
    <scope>NUCLEOTIDE SEQUENCE [LARGE SCALE GENOMIC DNA]</scope>
</reference>